<dbReference type="Pfam" id="PF04304">
    <property type="entry name" value="DUF454"/>
    <property type="match status" value="1"/>
</dbReference>
<dbReference type="PANTHER" id="PTHR35813">
    <property type="entry name" value="INNER MEMBRANE PROTEIN YBAN"/>
    <property type="match status" value="1"/>
</dbReference>
<dbReference type="KEGG" id="mequ:KFV11_04655"/>
<evidence type="ECO:0000256" key="1">
    <source>
        <dbReference type="SAM" id="Phobius"/>
    </source>
</evidence>
<keyword evidence="1" id="KW-1133">Transmembrane helix</keyword>
<feature type="transmembrane region" description="Helical" evidence="1">
    <location>
        <begin position="6"/>
        <end position="39"/>
    </location>
</feature>
<evidence type="ECO:0000313" key="2">
    <source>
        <dbReference type="EMBL" id="UTH14653.1"/>
    </source>
</evidence>
<dbReference type="PANTHER" id="PTHR35813:SF1">
    <property type="entry name" value="INNER MEMBRANE PROTEIN YBAN"/>
    <property type="match status" value="1"/>
</dbReference>
<accession>A0A9Q9F207</accession>
<name>A0A9Q9F207_9STAP</name>
<gene>
    <name evidence="2" type="ORF">KFV11_04655</name>
</gene>
<dbReference type="PIRSF" id="PIRSF016789">
    <property type="entry name" value="DUF454"/>
    <property type="match status" value="1"/>
</dbReference>
<sequence length="123" mass="14085">MRVILLIIGSISAILGFIGVIMPLLPTTPFLLLAGLCFARSSERFHSWLIRTKPYQAYVEDFRKCRGYTMTRKIELLISVYIVVGFSIYMIDHFYIRLGLCLMLCLQTIVLIFFVKTLPEGDG</sequence>
<keyword evidence="1" id="KW-0472">Membrane</keyword>
<dbReference type="GO" id="GO:0005886">
    <property type="term" value="C:plasma membrane"/>
    <property type="evidence" value="ECO:0007669"/>
    <property type="project" value="TreeGrafter"/>
</dbReference>
<dbReference type="AlphaFoldDB" id="A0A9Q9F207"/>
<evidence type="ECO:0000313" key="3">
    <source>
        <dbReference type="Proteomes" id="UP001057381"/>
    </source>
</evidence>
<feature type="transmembrane region" description="Helical" evidence="1">
    <location>
        <begin position="97"/>
        <end position="115"/>
    </location>
</feature>
<keyword evidence="1" id="KW-0812">Transmembrane</keyword>
<dbReference type="Proteomes" id="UP001057381">
    <property type="component" value="Chromosome"/>
</dbReference>
<organism evidence="2 3">
    <name type="scientific">Macrococcus equipercicus</name>
    <dbReference type="NCBI Taxonomy" id="69967"/>
    <lineage>
        <taxon>Bacteria</taxon>
        <taxon>Bacillati</taxon>
        <taxon>Bacillota</taxon>
        <taxon>Bacilli</taxon>
        <taxon>Bacillales</taxon>
        <taxon>Staphylococcaceae</taxon>
        <taxon>Macrococcus</taxon>
    </lineage>
</organism>
<proteinExistence type="predicted"/>
<dbReference type="InterPro" id="IPR007401">
    <property type="entry name" value="DUF454"/>
</dbReference>
<protein>
    <submittedName>
        <fullName evidence="2">YbaN family protein</fullName>
    </submittedName>
</protein>
<feature type="transmembrane region" description="Helical" evidence="1">
    <location>
        <begin position="74"/>
        <end position="91"/>
    </location>
</feature>
<dbReference type="RefSeq" id="WP_254250467.1">
    <property type="nucleotide sequence ID" value="NZ_CP073809.1"/>
</dbReference>
<dbReference type="EMBL" id="CP073809">
    <property type="protein sequence ID" value="UTH14653.1"/>
    <property type="molecule type" value="Genomic_DNA"/>
</dbReference>
<reference evidence="2" key="1">
    <citation type="submission" date="2021-04" db="EMBL/GenBank/DDBJ databases">
        <title>Complete Genome Sequences of Macrococcus spp. from dog and cattle.</title>
        <authorList>
            <person name="Schwendener S."/>
            <person name="Perreten V."/>
        </authorList>
    </citation>
    <scope>NUCLEOTIDE SEQUENCE</scope>
    <source>
        <strain evidence="2">Epi0143-OL</strain>
    </source>
</reference>